<dbReference type="AlphaFoldDB" id="D1GCP9"/>
<dbReference type="EMBL" id="FJ817265">
    <property type="protein sequence ID" value="ACY78636.1"/>
    <property type="molecule type" value="Genomic_DNA"/>
</dbReference>
<keyword evidence="1" id="KW-0934">Plastid</keyword>
<accession>D1GCP9</accession>
<reference evidence="1" key="1">
    <citation type="journal article" date="2009" name="PLoS ONE">
        <title>Identification of Amazonian trees with DNA barcodes.</title>
        <authorList>
            <person name="Gonzalez M.A."/>
            <person name="Baraloto C."/>
            <person name="Engel J."/>
            <person name="Mori S.A."/>
            <person name="Petronelli P."/>
            <person name="Riera B."/>
            <person name="Roger A."/>
            <person name="Thebaud C."/>
            <person name="Chave J."/>
        </authorList>
    </citation>
    <scope>NUCLEOTIDE SEQUENCE</scope>
</reference>
<feature type="non-terminal residue" evidence="1">
    <location>
        <position position="1"/>
    </location>
</feature>
<name>D1GCP9_9ROSI</name>
<gene>
    <name evidence="1" type="primary">ycf5</name>
</gene>
<organism evidence="1">
    <name type="scientific">Couepia guianensis</name>
    <dbReference type="NCBI Taxonomy" id="597284"/>
    <lineage>
        <taxon>Eukaryota</taxon>
        <taxon>Viridiplantae</taxon>
        <taxon>Streptophyta</taxon>
        <taxon>Embryophyta</taxon>
        <taxon>Tracheophyta</taxon>
        <taxon>Spermatophyta</taxon>
        <taxon>Magnoliopsida</taxon>
        <taxon>eudicotyledons</taxon>
        <taxon>Gunneridae</taxon>
        <taxon>Pentapetalae</taxon>
        <taxon>rosids</taxon>
        <taxon>fabids</taxon>
        <taxon>Malpighiales</taxon>
        <taxon>Chrysobalanaceae</taxon>
        <taxon>Couepia</taxon>
    </lineage>
</organism>
<feature type="non-terminal residue" evidence="1">
    <location>
        <position position="44"/>
    </location>
</feature>
<evidence type="ECO:0000313" key="1">
    <source>
        <dbReference type="EMBL" id="ACY78636.1"/>
    </source>
</evidence>
<protein>
    <submittedName>
        <fullName evidence="1">Ycf5</fullName>
    </submittedName>
</protein>
<sequence>NLSFMGFCNYSYGSIFEKKKKLFKHNNCPKYFFYPSVCYVGFFN</sequence>
<proteinExistence type="predicted"/>
<geneLocation type="chloroplast" evidence="1"/>
<keyword evidence="1" id="KW-0150">Chloroplast</keyword>